<evidence type="ECO:0000259" key="13">
    <source>
        <dbReference type="Pfam" id="PF00535"/>
    </source>
</evidence>
<sequence>MVEFSIVLPVYNEEKRISKNIDVIFGFFNAIGRIVEIIFVNDGSVDLTAEVLKSYQKKYTFSVISYEINRGKGYAVRQGALAAIGKWILFFDIDLATPLETFYLLDEKIKNQPQEIIVCSRRMASSTIHMNESKVRTFLGVCFTKLSNLLVPGITDFTCGFKCFSKKAVEIIFPRARINRWGFDTELLYIAHLHALEIKQIPVTWSHDPNSRVKVVKAIISSLKELLTMKINQWRGLYR</sequence>
<dbReference type="Proteomes" id="UP000176413">
    <property type="component" value="Unassembled WGS sequence"/>
</dbReference>
<dbReference type="AlphaFoldDB" id="A0A1F6M9W9"/>
<organism evidence="14 15">
    <name type="scientific">Candidatus Magasanikbacteria bacterium RIFCSPHIGHO2_02_FULL_45_10</name>
    <dbReference type="NCBI Taxonomy" id="1798679"/>
    <lineage>
        <taxon>Bacteria</taxon>
        <taxon>Candidatus Magasanikiibacteriota</taxon>
    </lineage>
</organism>
<evidence type="ECO:0000256" key="12">
    <source>
        <dbReference type="ARBA" id="ARBA00045097"/>
    </source>
</evidence>
<dbReference type="PANTHER" id="PTHR10859">
    <property type="entry name" value="GLYCOSYL TRANSFERASE"/>
    <property type="match status" value="1"/>
</dbReference>
<comment type="catalytic activity">
    <reaction evidence="12">
        <text>a di-trans,poly-cis-dolichyl phosphate + UDP-alpha-D-glucose = a di-trans,poly-cis-dolichyl beta-D-glucosyl phosphate + UDP</text>
        <dbReference type="Rhea" id="RHEA:15401"/>
        <dbReference type="Rhea" id="RHEA-COMP:19498"/>
        <dbReference type="Rhea" id="RHEA-COMP:19502"/>
        <dbReference type="ChEBI" id="CHEBI:57525"/>
        <dbReference type="ChEBI" id="CHEBI:57683"/>
        <dbReference type="ChEBI" id="CHEBI:58223"/>
        <dbReference type="ChEBI" id="CHEBI:58885"/>
        <dbReference type="EC" id="2.4.1.117"/>
    </reaction>
    <physiologicalReaction direction="left-to-right" evidence="12">
        <dbReference type="Rhea" id="RHEA:15402"/>
    </physiologicalReaction>
</comment>
<dbReference type="Pfam" id="PF00535">
    <property type="entry name" value="Glycos_transf_2"/>
    <property type="match status" value="1"/>
</dbReference>
<protein>
    <recommendedName>
        <fullName evidence="4">dolichyl-phosphate beta-glucosyltransferase</fullName>
        <ecNumber evidence="4">2.4.1.117</ecNumber>
    </recommendedName>
</protein>
<dbReference type="InterPro" id="IPR029044">
    <property type="entry name" value="Nucleotide-diphossugar_trans"/>
</dbReference>
<reference evidence="14 15" key="1">
    <citation type="journal article" date="2016" name="Nat. Commun.">
        <title>Thousands of microbial genomes shed light on interconnected biogeochemical processes in an aquifer system.</title>
        <authorList>
            <person name="Anantharaman K."/>
            <person name="Brown C.T."/>
            <person name="Hug L.A."/>
            <person name="Sharon I."/>
            <person name="Castelle C.J."/>
            <person name="Probst A.J."/>
            <person name="Thomas B.C."/>
            <person name="Singh A."/>
            <person name="Wilkins M.J."/>
            <person name="Karaoz U."/>
            <person name="Brodie E.L."/>
            <person name="Williams K.H."/>
            <person name="Hubbard S.S."/>
            <person name="Banfield J.F."/>
        </authorList>
    </citation>
    <scope>NUCLEOTIDE SEQUENCE [LARGE SCALE GENOMIC DNA]</scope>
</reference>
<evidence type="ECO:0000256" key="3">
    <source>
        <dbReference type="ARBA" id="ARBA00006739"/>
    </source>
</evidence>
<comment type="similarity">
    <text evidence="3">Belongs to the glycosyltransferase 2 family.</text>
</comment>
<evidence type="ECO:0000256" key="5">
    <source>
        <dbReference type="ARBA" id="ARBA00022676"/>
    </source>
</evidence>
<evidence type="ECO:0000256" key="11">
    <source>
        <dbReference type="ARBA" id="ARBA00023136"/>
    </source>
</evidence>
<dbReference type="SUPFAM" id="SSF53448">
    <property type="entry name" value="Nucleotide-diphospho-sugar transferases"/>
    <property type="match status" value="1"/>
</dbReference>
<dbReference type="Gene3D" id="3.90.550.10">
    <property type="entry name" value="Spore Coat Polysaccharide Biosynthesis Protein SpsA, Chain A"/>
    <property type="match status" value="1"/>
</dbReference>
<evidence type="ECO:0000313" key="15">
    <source>
        <dbReference type="Proteomes" id="UP000176413"/>
    </source>
</evidence>
<evidence type="ECO:0000256" key="1">
    <source>
        <dbReference type="ARBA" id="ARBA00004389"/>
    </source>
</evidence>
<keyword evidence="5" id="KW-0328">Glycosyltransferase</keyword>
<dbReference type="GO" id="GO:0006487">
    <property type="term" value="P:protein N-linked glycosylation"/>
    <property type="evidence" value="ECO:0007669"/>
    <property type="project" value="TreeGrafter"/>
</dbReference>
<evidence type="ECO:0000256" key="8">
    <source>
        <dbReference type="ARBA" id="ARBA00022824"/>
    </source>
</evidence>
<dbReference type="CDD" id="cd04188">
    <property type="entry name" value="DPG_synthase"/>
    <property type="match status" value="1"/>
</dbReference>
<comment type="pathway">
    <text evidence="2">Protein modification; protein glycosylation.</text>
</comment>
<proteinExistence type="inferred from homology"/>
<evidence type="ECO:0000256" key="4">
    <source>
        <dbReference type="ARBA" id="ARBA00012583"/>
    </source>
</evidence>
<keyword evidence="6" id="KW-0808">Transferase</keyword>
<gene>
    <name evidence="14" type="ORF">A3D53_02795</name>
</gene>
<keyword evidence="7" id="KW-0812">Transmembrane</keyword>
<evidence type="ECO:0000256" key="7">
    <source>
        <dbReference type="ARBA" id="ARBA00022692"/>
    </source>
</evidence>
<evidence type="ECO:0000256" key="9">
    <source>
        <dbReference type="ARBA" id="ARBA00022968"/>
    </source>
</evidence>
<evidence type="ECO:0000256" key="6">
    <source>
        <dbReference type="ARBA" id="ARBA00022679"/>
    </source>
</evidence>
<keyword evidence="10" id="KW-1133">Transmembrane helix</keyword>
<dbReference type="EMBL" id="MFQA01000045">
    <property type="protein sequence ID" value="OGH68370.1"/>
    <property type="molecule type" value="Genomic_DNA"/>
</dbReference>
<evidence type="ECO:0000313" key="14">
    <source>
        <dbReference type="EMBL" id="OGH68370.1"/>
    </source>
</evidence>
<dbReference type="InterPro" id="IPR035518">
    <property type="entry name" value="DPG_synthase"/>
</dbReference>
<name>A0A1F6M9W9_9BACT</name>
<keyword evidence="8" id="KW-0256">Endoplasmic reticulum</keyword>
<accession>A0A1F6M9W9</accession>
<evidence type="ECO:0000256" key="10">
    <source>
        <dbReference type="ARBA" id="ARBA00022989"/>
    </source>
</evidence>
<dbReference type="InterPro" id="IPR001173">
    <property type="entry name" value="Glyco_trans_2-like"/>
</dbReference>
<dbReference type="EC" id="2.4.1.117" evidence="4"/>
<feature type="domain" description="Glycosyltransferase 2-like" evidence="13">
    <location>
        <begin position="5"/>
        <end position="170"/>
    </location>
</feature>
<keyword evidence="11" id="KW-0472">Membrane</keyword>
<keyword evidence="9" id="KW-0735">Signal-anchor</keyword>
<comment type="subcellular location">
    <subcellularLocation>
        <location evidence="1">Endoplasmic reticulum membrane</location>
        <topology evidence="1">Single-pass membrane protein</topology>
    </subcellularLocation>
</comment>
<dbReference type="GO" id="GO:0004581">
    <property type="term" value="F:dolichyl-phosphate beta-glucosyltransferase activity"/>
    <property type="evidence" value="ECO:0007669"/>
    <property type="project" value="UniProtKB-EC"/>
</dbReference>
<dbReference type="PANTHER" id="PTHR10859:SF91">
    <property type="entry name" value="DOLICHYL-PHOSPHATE BETA-GLUCOSYLTRANSFERASE"/>
    <property type="match status" value="1"/>
</dbReference>
<comment type="caution">
    <text evidence="14">The sequence shown here is derived from an EMBL/GenBank/DDBJ whole genome shotgun (WGS) entry which is preliminary data.</text>
</comment>
<evidence type="ECO:0000256" key="2">
    <source>
        <dbReference type="ARBA" id="ARBA00004922"/>
    </source>
</evidence>